<comment type="caution">
    <text evidence="1">The sequence shown here is derived from an EMBL/GenBank/DDBJ whole genome shotgun (WGS) entry which is preliminary data.</text>
</comment>
<organism evidence="1 2">
    <name type="scientific">Roseomonas populi</name>
    <dbReference type="NCBI Taxonomy" id="3121582"/>
    <lineage>
        <taxon>Bacteria</taxon>
        <taxon>Pseudomonadati</taxon>
        <taxon>Pseudomonadota</taxon>
        <taxon>Alphaproteobacteria</taxon>
        <taxon>Acetobacterales</taxon>
        <taxon>Roseomonadaceae</taxon>
        <taxon>Roseomonas</taxon>
    </lineage>
</organism>
<gene>
    <name evidence="1" type="ORF">NRP21_07705</name>
</gene>
<evidence type="ECO:0000313" key="2">
    <source>
        <dbReference type="Proteomes" id="UP001524642"/>
    </source>
</evidence>
<sequence length="133" mass="14999">MTLAVLVVLGLLGALGWRIWSVREGRKKAISALIHECPGLDDRLDGRETTILFSGTEEMVGLASHRLTKLLPFSIIRKWRTEPVYKADKRVGWNFIIETGDPLEPIWTIRMKSGPGNEVPNFWMAKFSAHLNG</sequence>
<evidence type="ECO:0000313" key="1">
    <source>
        <dbReference type="EMBL" id="MCR0981931.1"/>
    </source>
</evidence>
<keyword evidence="2" id="KW-1185">Reference proteome</keyword>
<dbReference type="Proteomes" id="UP001524642">
    <property type="component" value="Unassembled WGS sequence"/>
</dbReference>
<reference evidence="1 2" key="1">
    <citation type="submission" date="2022-06" db="EMBL/GenBank/DDBJ databases">
        <title>Roseomonas CN29.</title>
        <authorList>
            <person name="Cheng Y."/>
            <person name="He X."/>
        </authorList>
    </citation>
    <scope>NUCLEOTIDE SEQUENCE [LARGE SCALE GENOMIC DNA]</scope>
    <source>
        <strain evidence="1 2">CN29</strain>
    </source>
</reference>
<protein>
    <submittedName>
        <fullName evidence="1">Uncharacterized protein</fullName>
    </submittedName>
</protein>
<proteinExistence type="predicted"/>
<accession>A0ABT1X2D4</accession>
<dbReference type="RefSeq" id="WP_257715603.1">
    <property type="nucleotide sequence ID" value="NZ_JANJOU010000004.1"/>
</dbReference>
<dbReference type="EMBL" id="JANJOU010000004">
    <property type="protein sequence ID" value="MCR0981931.1"/>
    <property type="molecule type" value="Genomic_DNA"/>
</dbReference>
<name>A0ABT1X2D4_9PROT</name>